<keyword evidence="13" id="KW-1185">Reference proteome</keyword>
<evidence type="ECO:0000313" key="13">
    <source>
        <dbReference type="Proteomes" id="UP001295444"/>
    </source>
</evidence>
<keyword evidence="2 9" id="KW-0812">Transmembrane</keyword>
<dbReference type="Pfam" id="PF13927">
    <property type="entry name" value="Ig_3"/>
    <property type="match status" value="1"/>
</dbReference>
<dbReference type="InterPro" id="IPR003599">
    <property type="entry name" value="Ig_sub"/>
</dbReference>
<keyword evidence="8" id="KW-0393">Immunoglobulin domain</keyword>
<evidence type="ECO:0000256" key="8">
    <source>
        <dbReference type="ARBA" id="ARBA00023319"/>
    </source>
</evidence>
<evidence type="ECO:0000259" key="11">
    <source>
        <dbReference type="PROSITE" id="PS50835"/>
    </source>
</evidence>
<name>A0AAD1TAJ1_PELCU</name>
<organism evidence="12 13">
    <name type="scientific">Pelobates cultripes</name>
    <name type="common">Western spadefoot toad</name>
    <dbReference type="NCBI Taxonomy" id="61616"/>
    <lineage>
        <taxon>Eukaryota</taxon>
        <taxon>Metazoa</taxon>
        <taxon>Chordata</taxon>
        <taxon>Craniata</taxon>
        <taxon>Vertebrata</taxon>
        <taxon>Euteleostomi</taxon>
        <taxon>Amphibia</taxon>
        <taxon>Batrachia</taxon>
        <taxon>Anura</taxon>
        <taxon>Pelobatoidea</taxon>
        <taxon>Pelobatidae</taxon>
        <taxon>Pelobates</taxon>
    </lineage>
</organism>
<dbReference type="AlphaFoldDB" id="A0AAD1TAJ1"/>
<reference evidence="12" key="1">
    <citation type="submission" date="2022-03" db="EMBL/GenBank/DDBJ databases">
        <authorList>
            <person name="Alioto T."/>
            <person name="Alioto T."/>
            <person name="Gomez Garrido J."/>
        </authorList>
    </citation>
    <scope>NUCLEOTIDE SEQUENCE</scope>
</reference>
<dbReference type="InterPro" id="IPR050831">
    <property type="entry name" value="CEA_cell_adhesion"/>
</dbReference>
<dbReference type="PROSITE" id="PS50835">
    <property type="entry name" value="IG_LIKE"/>
    <property type="match status" value="1"/>
</dbReference>
<evidence type="ECO:0000256" key="1">
    <source>
        <dbReference type="ARBA" id="ARBA00004370"/>
    </source>
</evidence>
<proteinExistence type="predicted"/>
<comment type="subcellular location">
    <subcellularLocation>
        <location evidence="1">Membrane</location>
    </subcellularLocation>
</comment>
<dbReference type="InterPro" id="IPR000920">
    <property type="entry name" value="Myelin_P0-rel"/>
</dbReference>
<dbReference type="PANTHER" id="PTHR44427:SF1">
    <property type="entry name" value="CARCINOEMBRYONIC ANTIGEN-RELATED CELL ADHESION MOLECULE 1"/>
    <property type="match status" value="1"/>
</dbReference>
<keyword evidence="7" id="KW-0325">Glycoprotein</keyword>
<feature type="chain" id="PRO_5042086641" evidence="10">
    <location>
        <begin position="22"/>
        <end position="251"/>
    </location>
</feature>
<evidence type="ECO:0000313" key="12">
    <source>
        <dbReference type="EMBL" id="CAH2319030.1"/>
    </source>
</evidence>
<evidence type="ECO:0000256" key="4">
    <source>
        <dbReference type="ARBA" id="ARBA00022989"/>
    </source>
</evidence>
<evidence type="ECO:0000256" key="6">
    <source>
        <dbReference type="ARBA" id="ARBA00023157"/>
    </source>
</evidence>
<dbReference type="InterPro" id="IPR003598">
    <property type="entry name" value="Ig_sub2"/>
</dbReference>
<dbReference type="InterPro" id="IPR007110">
    <property type="entry name" value="Ig-like_dom"/>
</dbReference>
<dbReference type="SUPFAM" id="SSF48726">
    <property type="entry name" value="Immunoglobulin"/>
    <property type="match status" value="2"/>
</dbReference>
<evidence type="ECO:0000256" key="3">
    <source>
        <dbReference type="ARBA" id="ARBA00022729"/>
    </source>
</evidence>
<feature type="transmembrane region" description="Helical" evidence="9">
    <location>
        <begin position="222"/>
        <end position="245"/>
    </location>
</feature>
<keyword evidence="5 9" id="KW-0472">Membrane</keyword>
<evidence type="ECO:0000256" key="10">
    <source>
        <dbReference type="SAM" id="SignalP"/>
    </source>
</evidence>
<protein>
    <submittedName>
        <fullName evidence="12">Carcinoembryonic antigen-related cell adhesion molecule 1-like</fullName>
    </submittedName>
</protein>
<dbReference type="PANTHER" id="PTHR44427">
    <property type="entry name" value="CARCINOEMBRYONIC ANTIGEN-RELATED CELL ADHESION MOLECULE 19"/>
    <property type="match status" value="1"/>
</dbReference>
<dbReference type="InterPro" id="IPR036179">
    <property type="entry name" value="Ig-like_dom_sf"/>
</dbReference>
<accession>A0AAD1TAJ1</accession>
<keyword evidence="6" id="KW-1015">Disulfide bond</keyword>
<evidence type="ECO:0000256" key="5">
    <source>
        <dbReference type="ARBA" id="ARBA00023136"/>
    </source>
</evidence>
<dbReference type="PRINTS" id="PR00213">
    <property type="entry name" value="MYELINP0"/>
</dbReference>
<sequence length="251" mass="27441">MDKRCCILTVLLSVWMQPISALSIQLIPQYPAVGQSVTLSVTGINGTIRVFSWYKGPNINADNQILSYIPSANPPQANGNQYFSRAMGLPNGSLLISDLVITDYIYTVYVQTDRAGGAQQESVKLDVYDAPETQFFVATLEVNVGSHLDLQCGADSFKSNIYNWTFNGAPLNISKSTLHIENAQNQHQGCFTCEMHNPVTMGYGEATLHVKVIDAYSFNGTVITGIICGTVLGVILAISATYLLYKKKVTR</sequence>
<gene>
    <name evidence="12" type="ORF">PECUL_23A000578</name>
</gene>
<dbReference type="SMART" id="SM00408">
    <property type="entry name" value="IGc2"/>
    <property type="match status" value="1"/>
</dbReference>
<dbReference type="InterPro" id="IPR013783">
    <property type="entry name" value="Ig-like_fold"/>
</dbReference>
<evidence type="ECO:0000256" key="7">
    <source>
        <dbReference type="ARBA" id="ARBA00023180"/>
    </source>
</evidence>
<feature type="signal peptide" evidence="10">
    <location>
        <begin position="1"/>
        <end position="21"/>
    </location>
</feature>
<keyword evidence="4 9" id="KW-1133">Transmembrane helix</keyword>
<dbReference type="Gene3D" id="2.60.40.10">
    <property type="entry name" value="Immunoglobulins"/>
    <property type="match status" value="2"/>
</dbReference>
<evidence type="ECO:0000256" key="2">
    <source>
        <dbReference type="ARBA" id="ARBA00022692"/>
    </source>
</evidence>
<evidence type="ECO:0000256" key="9">
    <source>
        <dbReference type="SAM" id="Phobius"/>
    </source>
</evidence>
<dbReference type="GO" id="GO:0016020">
    <property type="term" value="C:membrane"/>
    <property type="evidence" value="ECO:0007669"/>
    <property type="project" value="UniProtKB-SubCell"/>
</dbReference>
<dbReference type="EMBL" id="OW240921">
    <property type="protein sequence ID" value="CAH2319030.1"/>
    <property type="molecule type" value="Genomic_DNA"/>
</dbReference>
<feature type="domain" description="Ig-like" evidence="11">
    <location>
        <begin position="131"/>
        <end position="209"/>
    </location>
</feature>
<dbReference type="SMART" id="SM00409">
    <property type="entry name" value="IG"/>
    <property type="match status" value="2"/>
</dbReference>
<keyword evidence="3 10" id="KW-0732">Signal</keyword>
<dbReference type="Proteomes" id="UP001295444">
    <property type="component" value="Chromosome 10"/>
</dbReference>